<feature type="domain" description="SGNH hydrolase-type esterase" evidence="1">
    <location>
        <begin position="12"/>
        <end position="196"/>
    </location>
</feature>
<name>A0A0P1BN69_9BASI</name>
<dbReference type="PANTHER" id="PTHR14209:SF19">
    <property type="entry name" value="ISOAMYL ACETATE-HYDROLYZING ESTERASE 1 HOMOLOG"/>
    <property type="match status" value="1"/>
</dbReference>
<dbReference type="InterPro" id="IPR036514">
    <property type="entry name" value="SGNH_hydro_sf"/>
</dbReference>
<keyword evidence="3" id="KW-1185">Reference proteome</keyword>
<sequence>MASRIYDQIILFGDSQFEHGDLLVGLLQTAYQHKLEVVKRGFSGYTTREARAIVPHVFQRSDQREVGGKAALVVVWFGTNDAKLKGTSQHRPVSEFEGNMKAMLQEIEERCGAGVPILVLTPAPCLDSLSIPSKHNTTAASQEISGAGVKLVAGLSKSNVKPVEMMRMLDDAKKRFNGLHDYIVEDGLHIRPEGYHWIFQTLMEAISTHFPSLKPWHLPRVMADYTHIVGEEVPLPRPVDTLAPQRLPAQGYKPRFAEHDLTTFDARARELLSDGK</sequence>
<evidence type="ECO:0000259" key="1">
    <source>
        <dbReference type="Pfam" id="PF13472"/>
    </source>
</evidence>
<dbReference type="EMBL" id="CCYA01000270">
    <property type="protein sequence ID" value="CEH18312.1"/>
    <property type="molecule type" value="Genomic_DNA"/>
</dbReference>
<evidence type="ECO:0000313" key="2">
    <source>
        <dbReference type="EMBL" id="CEH18312.1"/>
    </source>
</evidence>
<proteinExistence type="predicted"/>
<protein>
    <submittedName>
        <fullName evidence="2">Isoamyl acetate-hydrolyzing esterase</fullName>
    </submittedName>
</protein>
<organism evidence="2 3">
    <name type="scientific">Ceraceosorus bombacis</name>
    <dbReference type="NCBI Taxonomy" id="401625"/>
    <lineage>
        <taxon>Eukaryota</taxon>
        <taxon>Fungi</taxon>
        <taxon>Dikarya</taxon>
        <taxon>Basidiomycota</taxon>
        <taxon>Ustilaginomycotina</taxon>
        <taxon>Exobasidiomycetes</taxon>
        <taxon>Ceraceosorales</taxon>
        <taxon>Ceraceosoraceae</taxon>
        <taxon>Ceraceosorus</taxon>
    </lineage>
</organism>
<dbReference type="AlphaFoldDB" id="A0A0P1BN69"/>
<dbReference type="InterPro" id="IPR013830">
    <property type="entry name" value="SGNH_hydro"/>
</dbReference>
<accession>A0A0P1BN69</accession>
<dbReference type="SUPFAM" id="SSF52266">
    <property type="entry name" value="SGNH hydrolase"/>
    <property type="match status" value="1"/>
</dbReference>
<dbReference type="Pfam" id="PF13472">
    <property type="entry name" value="Lipase_GDSL_2"/>
    <property type="match status" value="1"/>
</dbReference>
<dbReference type="InterPro" id="IPR045136">
    <property type="entry name" value="Iah1-like"/>
</dbReference>
<reference evidence="3" key="1">
    <citation type="submission" date="2014-09" db="EMBL/GenBank/DDBJ databases">
        <authorList>
            <person name="Sharma Rahul"/>
            <person name="Thines Marco"/>
        </authorList>
    </citation>
    <scope>NUCLEOTIDE SEQUENCE [LARGE SCALE GENOMIC DNA]</scope>
</reference>
<dbReference type="Proteomes" id="UP000054845">
    <property type="component" value="Unassembled WGS sequence"/>
</dbReference>
<dbReference type="STRING" id="401625.A0A0P1BN69"/>
<dbReference type="OrthoDB" id="671439at2759"/>
<evidence type="ECO:0000313" key="3">
    <source>
        <dbReference type="Proteomes" id="UP000054845"/>
    </source>
</evidence>
<dbReference type="PANTHER" id="PTHR14209">
    <property type="entry name" value="ISOAMYL ACETATE-HYDROLYZING ESTERASE 1"/>
    <property type="match status" value="1"/>
</dbReference>
<dbReference type="Gene3D" id="3.40.50.1110">
    <property type="entry name" value="SGNH hydrolase"/>
    <property type="match status" value="1"/>
</dbReference>